<evidence type="ECO:0000256" key="1">
    <source>
        <dbReference type="ARBA" id="ARBA00000085"/>
    </source>
</evidence>
<keyword evidence="3" id="KW-0808">Transferase</keyword>
<keyword evidence="4" id="KW-0418">Kinase</keyword>
<dbReference type="InterPro" id="IPR050351">
    <property type="entry name" value="BphY/WalK/GraS-like"/>
</dbReference>
<dbReference type="Pfam" id="PF02518">
    <property type="entry name" value="HATPase_c"/>
    <property type="match status" value="1"/>
</dbReference>
<evidence type="ECO:0000256" key="2">
    <source>
        <dbReference type="ARBA" id="ARBA00012438"/>
    </source>
</evidence>
<evidence type="ECO:0000256" key="3">
    <source>
        <dbReference type="ARBA" id="ARBA00022679"/>
    </source>
</evidence>
<evidence type="ECO:0000256" key="4">
    <source>
        <dbReference type="ARBA" id="ARBA00022777"/>
    </source>
</evidence>
<organism evidence="6 7">
    <name type="scientific">Paraburkholderia tropica</name>
    <dbReference type="NCBI Taxonomy" id="92647"/>
    <lineage>
        <taxon>Bacteria</taxon>
        <taxon>Pseudomonadati</taxon>
        <taxon>Pseudomonadota</taxon>
        <taxon>Betaproteobacteria</taxon>
        <taxon>Burkholderiales</taxon>
        <taxon>Burkholderiaceae</taxon>
        <taxon>Paraburkholderia</taxon>
    </lineage>
</organism>
<dbReference type="Proteomes" id="UP000247515">
    <property type="component" value="Unassembled WGS sequence"/>
</dbReference>
<dbReference type="Gene3D" id="3.30.565.10">
    <property type="entry name" value="Histidine kinase-like ATPase, C-terminal domain"/>
    <property type="match status" value="2"/>
</dbReference>
<reference evidence="6 7" key="1">
    <citation type="submission" date="2018-05" db="EMBL/GenBank/DDBJ databases">
        <title>Genomic Encyclopedia of Type Strains, Phase IV (KMG-V): Genome sequencing to study the core and pangenomes of soil and plant-associated prokaryotes.</title>
        <authorList>
            <person name="Whitman W."/>
        </authorList>
    </citation>
    <scope>NUCLEOTIDE SEQUENCE [LARGE SCALE GENOMIC DNA]</scope>
    <source>
        <strain evidence="6 7">SIr-6563</strain>
    </source>
</reference>
<dbReference type="SMART" id="SM00387">
    <property type="entry name" value="HATPase_c"/>
    <property type="match status" value="1"/>
</dbReference>
<dbReference type="SUPFAM" id="SSF55874">
    <property type="entry name" value="ATPase domain of HSP90 chaperone/DNA topoisomerase II/histidine kinase"/>
    <property type="match status" value="2"/>
</dbReference>
<evidence type="ECO:0000313" key="7">
    <source>
        <dbReference type="Proteomes" id="UP000247515"/>
    </source>
</evidence>
<comment type="caution">
    <text evidence="6">The sequence shown here is derived from an EMBL/GenBank/DDBJ whole genome shotgun (WGS) entry which is preliminary data.</text>
</comment>
<evidence type="ECO:0000259" key="5">
    <source>
        <dbReference type="PROSITE" id="PS50109"/>
    </source>
</evidence>
<proteinExistence type="predicted"/>
<feature type="domain" description="Histidine kinase" evidence="5">
    <location>
        <begin position="656"/>
        <end position="765"/>
    </location>
</feature>
<dbReference type="EC" id="2.7.13.3" evidence="2"/>
<dbReference type="InterPro" id="IPR003594">
    <property type="entry name" value="HATPase_dom"/>
</dbReference>
<dbReference type="Pfam" id="PF13589">
    <property type="entry name" value="HATPase_c_3"/>
    <property type="match status" value="1"/>
</dbReference>
<keyword evidence="7" id="KW-1185">Reference proteome</keyword>
<dbReference type="PROSITE" id="PS50109">
    <property type="entry name" value="HIS_KIN"/>
    <property type="match status" value="1"/>
</dbReference>
<comment type="catalytic activity">
    <reaction evidence="1">
        <text>ATP + protein L-histidine = ADP + protein N-phospho-L-histidine.</text>
        <dbReference type="EC" id="2.7.13.3"/>
    </reaction>
</comment>
<protein>
    <recommendedName>
        <fullName evidence="2">histidine kinase</fullName>
        <ecNumber evidence="2">2.7.13.3</ecNumber>
    </recommendedName>
</protein>
<sequence>MGAELITSDDVALNELIKNAFDARSPRVKVEIQSFADLDALGLLEEQIRQKKVSRQEAIERADKAISPDLSAVQRSEVIERLHKFLENRTQFADYLQEFRAEQSIKVTDTGMGMSPEDLSDCFLVIGTPGKLIAKRAAVADAMPILGEKGIGRLSMMRLGNQATVRSKRKGSDHWGEIEFRWDRFDDPHLFLDQVDVDVQLSEPADPAKQGTEIDIKELSANWTQEKVQSFIQRYMRRLQNPFSKHVRPYPVDIMLNGKRQPIASLPKWLESVAQFRADIEFDPNGIGGTKQILSRSLRWRDATSAESRSWELRELTQQLGVPSETFTRLGPFVANCLWFNRQMLSGTVEQTRTEIAEELNLWCGGFALYRDNFRVGKTGGMDDDWLEWDSGALRAKGFALNRYQTIGSISISSAQNPHLIDSANRERLVACPEQLLLKAILGDVIVKDLRLHINATREAEAKIAIAEESTTESLKKSEESLKKTIRAVEEIGKSLPKEQRHKIAEIRDTLQGQVEYVKTIKNSLNMARETKVELLELANIGLVVEIVIHELARLTERTGELLINLQKREGKGEVVQLVDSLRAQIVATNKRIRTVDAMSPSGRHRKETYDAVAQTKTIVAGFKNRFIRHHIKVEITLDDGPPNAPLNVYMVRGLIAQTLENLITNSVYWLQQGVKEGDEERRIQIEIDSKALTVSVTDNGPGVDPRYAKEIFKPYYTTRKKGKGLGLYIASELVEYHGGRLYMDSHADDDGRLRTFTIELPKEQA</sequence>
<name>A0ABX5MC37_9BURK</name>
<accession>A0ABX5MC37</accession>
<dbReference type="InterPro" id="IPR004358">
    <property type="entry name" value="Sig_transdc_His_kin-like_C"/>
</dbReference>
<evidence type="ECO:0000313" key="6">
    <source>
        <dbReference type="EMBL" id="PXX05463.1"/>
    </source>
</evidence>
<dbReference type="InterPro" id="IPR005467">
    <property type="entry name" value="His_kinase_dom"/>
</dbReference>
<gene>
    <name evidence="6" type="ORF">C7400_14126</name>
</gene>
<dbReference type="EMBL" id="QJJV01000041">
    <property type="protein sequence ID" value="PXX05463.1"/>
    <property type="molecule type" value="Genomic_DNA"/>
</dbReference>
<dbReference type="PRINTS" id="PR00344">
    <property type="entry name" value="BCTRLSENSOR"/>
</dbReference>
<dbReference type="InterPro" id="IPR036890">
    <property type="entry name" value="HATPase_C_sf"/>
</dbReference>
<dbReference type="PANTHER" id="PTHR42878">
    <property type="entry name" value="TWO-COMPONENT HISTIDINE KINASE"/>
    <property type="match status" value="1"/>
</dbReference>
<dbReference type="PANTHER" id="PTHR42878:SF14">
    <property type="entry name" value="OSMOLARITY TWO-COMPONENT SYSTEM PROTEIN SSK1"/>
    <property type="match status" value="1"/>
</dbReference>